<gene>
    <name evidence="1" type="ORF">ZHAS_00021338</name>
</gene>
<organism evidence="1">
    <name type="scientific">Anopheles sinensis</name>
    <name type="common">Mosquito</name>
    <dbReference type="NCBI Taxonomy" id="74873"/>
    <lineage>
        <taxon>Eukaryota</taxon>
        <taxon>Metazoa</taxon>
        <taxon>Ecdysozoa</taxon>
        <taxon>Arthropoda</taxon>
        <taxon>Hexapoda</taxon>
        <taxon>Insecta</taxon>
        <taxon>Pterygota</taxon>
        <taxon>Neoptera</taxon>
        <taxon>Endopterygota</taxon>
        <taxon>Diptera</taxon>
        <taxon>Nematocera</taxon>
        <taxon>Culicoidea</taxon>
        <taxon>Culicidae</taxon>
        <taxon>Anophelinae</taxon>
        <taxon>Anopheles</taxon>
    </lineage>
</organism>
<accession>A0A084WS44</accession>
<dbReference type="EMBL" id="ATLV01026324">
    <property type="status" value="NOT_ANNOTATED_CDS"/>
    <property type="molecule type" value="Genomic_DNA"/>
</dbReference>
<sequence length="68" mass="7537">MVELQRKLHGLAFPGESATGVEKLLRTFADIHHQVEFANRKRSACLGRSTNAIKKNATEGNAFRNTPT</sequence>
<name>A0A084WS44_ANOSI</name>
<dbReference type="EnsemblMetazoa" id="ASIC021338-RA">
    <property type="protein sequence ID" value="ASIC021338-PA"/>
    <property type="gene ID" value="ASIC021338"/>
</dbReference>
<dbReference type="Proteomes" id="UP000030765">
    <property type="component" value="Unassembled WGS sequence"/>
</dbReference>
<dbReference type="VEuPathDB" id="VectorBase:ASIC021338"/>
<evidence type="ECO:0000313" key="3">
    <source>
        <dbReference type="Proteomes" id="UP000030765"/>
    </source>
</evidence>
<evidence type="ECO:0000313" key="1">
    <source>
        <dbReference type="EMBL" id="KFB53038.1"/>
    </source>
</evidence>
<dbReference type="AlphaFoldDB" id="A0A084WS44"/>
<evidence type="ECO:0000313" key="2">
    <source>
        <dbReference type="EnsemblMetazoa" id="ASIC021338-PA"/>
    </source>
</evidence>
<proteinExistence type="predicted"/>
<dbReference type="EMBL" id="KE525409">
    <property type="protein sequence ID" value="KFB53038.1"/>
    <property type="molecule type" value="Genomic_DNA"/>
</dbReference>
<reference evidence="1 3" key="1">
    <citation type="journal article" date="2014" name="BMC Genomics">
        <title>Genome sequence of Anopheles sinensis provides insight into genetics basis of mosquito competence for malaria parasites.</title>
        <authorList>
            <person name="Zhou D."/>
            <person name="Zhang D."/>
            <person name="Ding G."/>
            <person name="Shi L."/>
            <person name="Hou Q."/>
            <person name="Ye Y."/>
            <person name="Xu Y."/>
            <person name="Zhou H."/>
            <person name="Xiong C."/>
            <person name="Li S."/>
            <person name="Yu J."/>
            <person name="Hong S."/>
            <person name="Yu X."/>
            <person name="Zou P."/>
            <person name="Chen C."/>
            <person name="Chang X."/>
            <person name="Wang W."/>
            <person name="Lv Y."/>
            <person name="Sun Y."/>
            <person name="Ma L."/>
            <person name="Shen B."/>
            <person name="Zhu C."/>
        </authorList>
    </citation>
    <scope>NUCLEOTIDE SEQUENCE [LARGE SCALE GENOMIC DNA]</scope>
</reference>
<protein>
    <submittedName>
        <fullName evidence="1 2">Uncharacterized protein</fullName>
    </submittedName>
</protein>
<reference evidence="2" key="2">
    <citation type="submission" date="2020-05" db="UniProtKB">
        <authorList>
            <consortium name="EnsemblMetazoa"/>
        </authorList>
    </citation>
    <scope>IDENTIFICATION</scope>
</reference>
<keyword evidence="3" id="KW-1185">Reference proteome</keyword>